<dbReference type="Proteomes" id="UP000292274">
    <property type="component" value="Unassembled WGS sequence"/>
</dbReference>
<keyword evidence="1" id="KW-0472">Membrane</keyword>
<evidence type="ECO:0000313" key="3">
    <source>
        <dbReference type="EMBL" id="TCB93399.1"/>
    </source>
</evidence>
<feature type="transmembrane region" description="Helical" evidence="1">
    <location>
        <begin position="6"/>
        <end position="26"/>
    </location>
</feature>
<gene>
    <name evidence="3" type="ORF">E0H26_22935</name>
</gene>
<dbReference type="Pfam" id="PF00578">
    <property type="entry name" value="AhpC-TSA"/>
    <property type="match status" value="1"/>
</dbReference>
<protein>
    <submittedName>
        <fullName evidence="3">TlpA family protein disulfide reductase</fullName>
    </submittedName>
</protein>
<dbReference type="SUPFAM" id="SSF52833">
    <property type="entry name" value="Thioredoxin-like"/>
    <property type="match status" value="1"/>
</dbReference>
<organism evidence="3 4">
    <name type="scientific">Micromonospora zingiberis</name>
    <dbReference type="NCBI Taxonomy" id="2053011"/>
    <lineage>
        <taxon>Bacteria</taxon>
        <taxon>Bacillati</taxon>
        <taxon>Actinomycetota</taxon>
        <taxon>Actinomycetes</taxon>
        <taxon>Micromonosporales</taxon>
        <taxon>Micromonosporaceae</taxon>
        <taxon>Micromonospora</taxon>
    </lineage>
</organism>
<keyword evidence="4" id="KW-1185">Reference proteome</keyword>
<dbReference type="Gene3D" id="3.40.30.10">
    <property type="entry name" value="Glutaredoxin"/>
    <property type="match status" value="1"/>
</dbReference>
<dbReference type="AlphaFoldDB" id="A0A4R0GDE8"/>
<dbReference type="OrthoDB" id="128449at2"/>
<accession>A0A4R0GDE8</accession>
<dbReference type="RefSeq" id="WP_131307091.1">
    <property type="nucleotide sequence ID" value="NZ_SJJR01000019.1"/>
</dbReference>
<dbReference type="CDD" id="cd02966">
    <property type="entry name" value="TlpA_like_family"/>
    <property type="match status" value="1"/>
</dbReference>
<dbReference type="InterPro" id="IPR013766">
    <property type="entry name" value="Thioredoxin_domain"/>
</dbReference>
<dbReference type="InterPro" id="IPR036249">
    <property type="entry name" value="Thioredoxin-like_sf"/>
</dbReference>
<reference evidence="3 4" key="1">
    <citation type="submission" date="2019-02" db="EMBL/GenBank/DDBJ databases">
        <title>Jishengella sp. nov., isolated from a root of Zingiber montanum.</title>
        <authorList>
            <person name="Kuncharoen N."/>
            <person name="Kudo T."/>
            <person name="Masahiro Y."/>
            <person name="Ohkuma M."/>
            <person name="Tanasupawat S."/>
        </authorList>
    </citation>
    <scope>NUCLEOTIDE SEQUENCE [LARGE SCALE GENOMIC DNA]</scope>
    <source>
        <strain evidence="3 4">PLAI 1-1</strain>
    </source>
</reference>
<dbReference type="EMBL" id="SJJR01000019">
    <property type="protein sequence ID" value="TCB93399.1"/>
    <property type="molecule type" value="Genomic_DNA"/>
</dbReference>
<evidence type="ECO:0000313" key="4">
    <source>
        <dbReference type="Proteomes" id="UP000292274"/>
    </source>
</evidence>
<dbReference type="PROSITE" id="PS51352">
    <property type="entry name" value="THIOREDOXIN_2"/>
    <property type="match status" value="1"/>
</dbReference>
<dbReference type="InterPro" id="IPR000866">
    <property type="entry name" value="AhpC/TSA"/>
</dbReference>
<comment type="caution">
    <text evidence="3">The sequence shown here is derived from an EMBL/GenBank/DDBJ whole genome shotgun (WGS) entry which is preliminary data.</text>
</comment>
<dbReference type="GO" id="GO:0016491">
    <property type="term" value="F:oxidoreductase activity"/>
    <property type="evidence" value="ECO:0007669"/>
    <property type="project" value="InterPro"/>
</dbReference>
<name>A0A4R0GDE8_9ACTN</name>
<keyword evidence="1" id="KW-1133">Transmembrane helix</keyword>
<feature type="domain" description="Thioredoxin" evidence="2">
    <location>
        <begin position="48"/>
        <end position="179"/>
    </location>
</feature>
<evidence type="ECO:0000256" key="1">
    <source>
        <dbReference type="SAM" id="Phobius"/>
    </source>
</evidence>
<keyword evidence="1" id="KW-0812">Transmembrane</keyword>
<evidence type="ECO:0000259" key="2">
    <source>
        <dbReference type="PROSITE" id="PS51352"/>
    </source>
</evidence>
<proteinExistence type="predicted"/>
<dbReference type="GO" id="GO:0016209">
    <property type="term" value="F:antioxidant activity"/>
    <property type="evidence" value="ECO:0007669"/>
    <property type="project" value="InterPro"/>
</dbReference>
<sequence>MPYLTVAVVLACGLGLLNLLLTMAVIRRLREHAEQLARHAAGAGAGIIEPGQTPGDFAATDTDGNPVRRSDLSGDVLVAFFSPDCRACTEALPRFVSQVATFPGGRSQVLAVVTGDGPEVPELSTRLAGVARVVADGVDGGLTAAFQARAFPCWCLLDATGTVRQSGSGWSELPTPVAA</sequence>